<protein>
    <submittedName>
        <fullName evidence="1">Uncharacterized protein</fullName>
    </submittedName>
</protein>
<name>A0AA40KY38_9HYME</name>
<gene>
    <name evidence="1" type="ORF">K0M31_001959</name>
</gene>
<sequence>MLQRHSSFFATSPVVFSLPRKSRKKTLYSFRDLRGHSSREAVVAQGMHTGVFTKWRRRHVARSRLVFVRRRSSAKRNTKRSSIVLSRISMTIFNINNSNIQSSSDRRLCFVFKFSNLLGWLLQND</sequence>
<evidence type="ECO:0000313" key="2">
    <source>
        <dbReference type="Proteomes" id="UP001177670"/>
    </source>
</evidence>
<accession>A0AA40KY38</accession>
<evidence type="ECO:0000313" key="1">
    <source>
        <dbReference type="EMBL" id="KAK1137449.1"/>
    </source>
</evidence>
<proteinExistence type="predicted"/>
<reference evidence="1" key="1">
    <citation type="submission" date="2021-10" db="EMBL/GenBank/DDBJ databases">
        <title>Melipona bicolor Genome sequencing and assembly.</title>
        <authorList>
            <person name="Araujo N.S."/>
            <person name="Arias M.C."/>
        </authorList>
    </citation>
    <scope>NUCLEOTIDE SEQUENCE</scope>
    <source>
        <strain evidence="1">USP_2M_L1-L4_2017</strain>
        <tissue evidence="1">Whole body</tissue>
    </source>
</reference>
<keyword evidence="2" id="KW-1185">Reference proteome</keyword>
<dbReference type="EMBL" id="JAHYIQ010000001">
    <property type="protein sequence ID" value="KAK1137449.1"/>
    <property type="molecule type" value="Genomic_DNA"/>
</dbReference>
<organism evidence="1 2">
    <name type="scientific">Melipona bicolor</name>
    <dbReference type="NCBI Taxonomy" id="60889"/>
    <lineage>
        <taxon>Eukaryota</taxon>
        <taxon>Metazoa</taxon>
        <taxon>Ecdysozoa</taxon>
        <taxon>Arthropoda</taxon>
        <taxon>Hexapoda</taxon>
        <taxon>Insecta</taxon>
        <taxon>Pterygota</taxon>
        <taxon>Neoptera</taxon>
        <taxon>Endopterygota</taxon>
        <taxon>Hymenoptera</taxon>
        <taxon>Apocrita</taxon>
        <taxon>Aculeata</taxon>
        <taxon>Apoidea</taxon>
        <taxon>Anthophila</taxon>
        <taxon>Apidae</taxon>
        <taxon>Melipona</taxon>
    </lineage>
</organism>
<dbReference type="Proteomes" id="UP001177670">
    <property type="component" value="Unassembled WGS sequence"/>
</dbReference>
<comment type="caution">
    <text evidence="1">The sequence shown here is derived from an EMBL/GenBank/DDBJ whole genome shotgun (WGS) entry which is preliminary data.</text>
</comment>
<dbReference type="AlphaFoldDB" id="A0AA40KY38"/>